<feature type="binding site" evidence="1">
    <location>
        <position position="23"/>
    </location>
    <ligand>
        <name>substrate</name>
    </ligand>
</feature>
<name>A0ABS6EJ50_9CLOT</name>
<dbReference type="CDD" id="cd00475">
    <property type="entry name" value="Cis_IPPS"/>
    <property type="match status" value="1"/>
</dbReference>
<feature type="active site" description="Proton acceptor" evidence="1">
    <location>
        <position position="66"/>
    </location>
</feature>
<dbReference type="EC" id="2.5.1.-" evidence="1"/>
<feature type="binding site" evidence="1">
    <location>
        <position position="35"/>
    </location>
    <ligand>
        <name>substrate</name>
    </ligand>
</feature>
<dbReference type="NCBIfam" id="NF011405">
    <property type="entry name" value="PRK14830.1"/>
    <property type="match status" value="1"/>
</dbReference>
<accession>A0ABS6EJ50</accession>
<comment type="similarity">
    <text evidence="1">Belongs to the UPP synthase family.</text>
</comment>
<keyword evidence="3" id="KW-1185">Reference proteome</keyword>
<evidence type="ECO:0000313" key="2">
    <source>
        <dbReference type="EMBL" id="MBU5485264.1"/>
    </source>
</evidence>
<sequence length="236" mass="27627">MIEKANNNIPKHVAIMMDGNGRWAKKRLMPRKMGHIEGSKRLEDICESSYKFGIKYLTVYAFSTENWNRPKDEVQGIMNLFRKYLVNKINECIQNNMCVQVIGNRNGLDTDILQMIENIEEATKKCSGLNLQIAVNYGGKDEIIRAVNKILLFKEHLSSITEDEFSSYLDTWDIPEPDLFIRTGGDKRLSNFLLWEMAYTEFYFTDVLWPDFNEEELKNALNAFTKRERRFGQIKE</sequence>
<feature type="binding site" evidence="1">
    <location>
        <position position="67"/>
    </location>
    <ligand>
        <name>substrate</name>
    </ligand>
</feature>
<dbReference type="Pfam" id="PF01255">
    <property type="entry name" value="Prenyltransf"/>
    <property type="match status" value="1"/>
</dbReference>
<feature type="binding site" evidence="1">
    <location>
        <position position="182"/>
    </location>
    <ligand>
        <name>substrate</name>
    </ligand>
</feature>
<evidence type="ECO:0000313" key="3">
    <source>
        <dbReference type="Proteomes" id="UP000726170"/>
    </source>
</evidence>
<feature type="binding site" evidence="1">
    <location>
        <position position="18"/>
    </location>
    <ligand>
        <name>Mg(2+)</name>
        <dbReference type="ChEBI" id="CHEBI:18420"/>
    </ligand>
</feature>
<dbReference type="InterPro" id="IPR018520">
    <property type="entry name" value="UPP_synth-like_CS"/>
</dbReference>
<dbReference type="InterPro" id="IPR001441">
    <property type="entry name" value="UPP_synth-like"/>
</dbReference>
<dbReference type="EMBL" id="JAHLQF010000003">
    <property type="protein sequence ID" value="MBU5485264.1"/>
    <property type="molecule type" value="Genomic_DNA"/>
</dbReference>
<dbReference type="PANTHER" id="PTHR10291">
    <property type="entry name" value="DEHYDRODOLICHYL DIPHOSPHATE SYNTHASE FAMILY MEMBER"/>
    <property type="match status" value="1"/>
</dbReference>
<feature type="active site" evidence="1">
    <location>
        <position position="18"/>
    </location>
</feature>
<feature type="binding site" evidence="1">
    <location>
        <begin position="19"/>
        <end position="22"/>
    </location>
    <ligand>
        <name>substrate</name>
    </ligand>
</feature>
<gene>
    <name evidence="2" type="ORF">KQI86_13050</name>
</gene>
<dbReference type="NCBIfam" id="TIGR00055">
    <property type="entry name" value="uppS"/>
    <property type="match status" value="1"/>
</dbReference>
<proteinExistence type="inferred from homology"/>
<keyword evidence="1 2" id="KW-0808">Transferase</keyword>
<comment type="cofactor">
    <cofactor evidence="1">
        <name>Mg(2+)</name>
        <dbReference type="ChEBI" id="CHEBI:18420"/>
    </cofactor>
    <text evidence="1">Binds 2 magnesium ions per subunit.</text>
</comment>
<keyword evidence="1" id="KW-0479">Metal-binding</keyword>
<feature type="binding site" evidence="1">
    <location>
        <begin position="63"/>
        <end position="65"/>
    </location>
    <ligand>
        <name>substrate</name>
    </ligand>
</feature>
<dbReference type="Proteomes" id="UP000726170">
    <property type="component" value="Unassembled WGS sequence"/>
</dbReference>
<dbReference type="HAMAP" id="MF_01139">
    <property type="entry name" value="ISPT"/>
    <property type="match status" value="1"/>
</dbReference>
<feature type="binding site" evidence="1">
    <location>
        <position position="201"/>
    </location>
    <ligand>
        <name>Mg(2+)</name>
        <dbReference type="ChEBI" id="CHEBI:18420"/>
    </ligand>
</feature>
<comment type="caution">
    <text evidence="2">The sequence shown here is derived from an EMBL/GenBank/DDBJ whole genome shotgun (WGS) entry which is preliminary data.</text>
</comment>
<dbReference type="PANTHER" id="PTHR10291:SF0">
    <property type="entry name" value="DEHYDRODOLICHYL DIPHOSPHATE SYNTHASE 2"/>
    <property type="match status" value="1"/>
</dbReference>
<organism evidence="2 3">
    <name type="scientific">Clostridium mobile</name>
    <dbReference type="NCBI Taxonomy" id="2841512"/>
    <lineage>
        <taxon>Bacteria</taxon>
        <taxon>Bacillati</taxon>
        <taxon>Bacillota</taxon>
        <taxon>Clostridia</taxon>
        <taxon>Eubacteriales</taxon>
        <taxon>Clostridiaceae</taxon>
        <taxon>Clostridium</taxon>
    </lineage>
</organism>
<dbReference type="PROSITE" id="PS01066">
    <property type="entry name" value="UPP_SYNTHASE"/>
    <property type="match status" value="1"/>
</dbReference>
<feature type="binding site" evidence="1">
    <location>
        <position position="69"/>
    </location>
    <ligand>
        <name>substrate</name>
    </ligand>
</feature>
<feature type="binding site" evidence="1">
    <location>
        <begin position="188"/>
        <end position="190"/>
    </location>
    <ligand>
        <name>substrate</name>
    </ligand>
</feature>
<comment type="subunit">
    <text evidence="1">Homodimer.</text>
</comment>
<dbReference type="RefSeq" id="WP_216439818.1">
    <property type="nucleotide sequence ID" value="NZ_JAHLQF010000003.1"/>
</dbReference>
<evidence type="ECO:0000256" key="1">
    <source>
        <dbReference type="HAMAP-Rule" id="MF_01139"/>
    </source>
</evidence>
<comment type="function">
    <text evidence="1">Catalyzes the condensation of isopentenyl diphosphate (IPP) with allylic pyrophosphates generating different type of terpenoids.</text>
</comment>
<dbReference type="GO" id="GO:0008834">
    <property type="term" value="F:ditrans,polycis-undecaprenyl-diphosphate synthase [(2E,6E)-farnesyl-diphosphate specific] activity"/>
    <property type="evidence" value="ECO:0007669"/>
    <property type="project" value="UniProtKB-EC"/>
</dbReference>
<reference evidence="2 3" key="1">
    <citation type="submission" date="2021-06" db="EMBL/GenBank/DDBJ databases">
        <authorList>
            <person name="Sun Q."/>
            <person name="Li D."/>
        </authorList>
    </citation>
    <scope>NUCLEOTIDE SEQUENCE [LARGE SCALE GENOMIC DNA]</scope>
    <source>
        <strain evidence="2 3">MSJ-11</strain>
    </source>
</reference>
<keyword evidence="1" id="KW-0460">Magnesium</keyword>
<feature type="binding site" evidence="1">
    <location>
        <position position="31"/>
    </location>
    <ligand>
        <name>substrate</name>
    </ligand>
</feature>
<protein>
    <recommendedName>
        <fullName evidence="1">Isoprenyl transferase</fullName>
        <ecNumber evidence="1">2.5.1.-</ecNumber>
    </recommendedName>
</protein>